<dbReference type="CDD" id="cd00833">
    <property type="entry name" value="PKS"/>
    <property type="match status" value="1"/>
</dbReference>
<dbReference type="InterPro" id="IPR009081">
    <property type="entry name" value="PP-bd_ACP"/>
</dbReference>
<evidence type="ECO:0000256" key="6">
    <source>
        <dbReference type="SAM" id="MobiDB-lite"/>
    </source>
</evidence>
<feature type="compositionally biased region" description="Basic and acidic residues" evidence="6">
    <location>
        <begin position="1620"/>
        <end position="1635"/>
    </location>
</feature>
<dbReference type="GO" id="GO:0031177">
    <property type="term" value="F:phosphopantetheine binding"/>
    <property type="evidence" value="ECO:0007669"/>
    <property type="project" value="InterPro"/>
</dbReference>
<dbReference type="InterPro" id="IPR020845">
    <property type="entry name" value="AMP-binding_CS"/>
</dbReference>
<dbReference type="InterPro" id="IPR016035">
    <property type="entry name" value="Acyl_Trfase/lysoPLipase"/>
</dbReference>
<dbReference type="InterPro" id="IPR023213">
    <property type="entry name" value="CAT-like_dom_sf"/>
</dbReference>
<comment type="caution">
    <text evidence="9">The sequence shown here is derived from an EMBL/GenBank/DDBJ whole genome shotgun (WGS) entry which is preliminary data.</text>
</comment>
<dbReference type="Pfam" id="PF00550">
    <property type="entry name" value="PP-binding"/>
    <property type="match status" value="3"/>
</dbReference>
<dbReference type="GO" id="GO:0005737">
    <property type="term" value="C:cytoplasm"/>
    <property type="evidence" value="ECO:0007669"/>
    <property type="project" value="TreeGrafter"/>
</dbReference>
<dbReference type="SMART" id="SM00825">
    <property type="entry name" value="PKS_KS"/>
    <property type="match status" value="1"/>
</dbReference>
<dbReference type="PROSITE" id="PS00606">
    <property type="entry name" value="KS3_1"/>
    <property type="match status" value="1"/>
</dbReference>
<dbReference type="SUPFAM" id="SSF53901">
    <property type="entry name" value="Thiolase-like"/>
    <property type="match status" value="1"/>
</dbReference>
<dbReference type="InterPro" id="IPR042099">
    <property type="entry name" value="ANL_N_sf"/>
</dbReference>
<dbReference type="NCBIfam" id="TIGR01733">
    <property type="entry name" value="AA-adenyl-dom"/>
    <property type="match status" value="1"/>
</dbReference>
<dbReference type="Pfam" id="PF00501">
    <property type="entry name" value="AMP-binding"/>
    <property type="match status" value="2"/>
</dbReference>
<dbReference type="GO" id="GO:0044550">
    <property type="term" value="P:secondary metabolite biosynthetic process"/>
    <property type="evidence" value="ECO:0007669"/>
    <property type="project" value="TreeGrafter"/>
</dbReference>
<dbReference type="Gene3D" id="1.10.1200.10">
    <property type="entry name" value="ACP-like"/>
    <property type="match status" value="3"/>
</dbReference>
<sequence length="3900" mass="406874">MDDYHPAVSIATGPGARRGLLDVLLDAAARTPDQVIVHVREDGTERTVSFRQLRDESLRVAGGYRAAGVAPGTPALLLADAGDDFQPMFWGALAAGLVPVPLPPEPNRVRAVRDLLADAVVVTDDATAAAADGLPAPVLRLAELRAGLPPDDLPTPAGDDVAFLQFSSGSTGAPRGVELTHDNVLANLEQARLATGARPDDVLVTWMPYFHDMGLIGTHLTPLAVGLKQVRIGPLAFAKRPAVWFTTAHRHRATLLSAANFALALAVRRVPAETLAGLDLSPVRCMVVGAEPISAAVWRSFVAHTRPARLDPAALRPVYGLAEATLAVTFPPPGETAAPLVLDRAELSRGRAVPTHPGPHAVELMDLGQPVTGCAVRIVDEHGRPLAEQRVGQIEVSGPNVARGYHRAPQASRDTFVGGWLRTGDLGFLRDGRLCVTGRAKDVVFVNGRTFHATDLESVAVATPGLPGDLTVVVGATDPDSGGERIVVFVPWARPPAEAAGVLAVVRARVAEVCGHDEVRVLPLPPGAFARTTSGKLRRRRMRDRYLAGDFADRERRWCVPANGSPADGAPAPVLRLPAAADGPSRRELEELIRQVWARVLDRSSATIGLHDRFLAIGGSSLKAMEVLAGLEDALGATLHPADLRDCATVAALADRLAVRPVVRPAAAPAVDRRGGGLATIAVIGMACRFPGADTPEEFWQRLVDGVDAVGPVPARRWTSAGDAARWGSFLDDPMLFDAGFFGLTAQEARLTDPHARLFLEIGYEALERAGYAGPRRHGHRIGVFAAVGESAYPELLAADGPIGGAAMLVGNLRNLVPARLAQALDLTGPALAVDTACSSALVALHLAARSLAAGECDVAVVGGVNLNLTETGYRMLDAAEALSPTGRCRAFDADADGFVPGEGGAALVLRRADDAHTDGDPVLAVVAGTAVGNDGRSLSLLAPNPHRQWEVIAGAYREAGIDPAEVSYVEAHGTGTELGDPVEVRSLATAYPPPADGVPRGLGSVKTNLGHLLNSAGLPALVKVILALRHQHLPPSLHHARPSVRFDLAEAGFAVVTEGRPWTAPGPLVAGINGFGFGGTNAHAVLREAPAVPPGSAPAEPGCHLATLTAHSAAALGQAARELAAHLRAHPELTEADVCASAGTARDDAPYRLAVLADGDLAGRLDAAADTPADGPVGRRPRTVLVFPDDGAALPAAAVRDLHDRLPVFRALLAEAAAAPVAGRPLLSWCLTGSAPDPQVAGPVAVAVGLALAGQLAAWGVVPDTTIGYGVGALAAVAARGELEPAEAVRRAGATARSAEPAWHAALRRLRHDGYDTVIDLGAGGRLHAALRATDDACPDPVRVLTVLDVAAQPAAGTGALLAAVGRLWTLGGPLDRSALYAGRRRVPVPTYPFQRRSYPPSAPPQAAVPLHRVAWRDAPLGAGELPARVRLRGPGIGGELAARLAATLAGRGVTVQAAPEPVGDLAPPEVTVWLAGPAVDPPDVAALDTAVAGQVDAVRALLDEPAEHLGRLLVLTEDVQVTGNVQVTGAAERPRPVQAVLTGLCWAMADERPDLPVQVIDLSSVDSVAVRVESVCRELSGCRLDDATDGGAGTGEHPLTGVAWRAGHRLGRHLVAAADRDDRSGDPDDRSAEPETGPTDGVHVIVGGGGGIGAELARTLAGRGRPTLLLAGRSEQAPDGLLAELTAAGATARYQRCDVTVPADVDALLAGVSRVETVWHAAGTVRIGTLAAKSVPDILAVLAPKVRGSHLLAEALRRHRHDRATLVGFSSVSAVLPGLAGAVGDYAAANAFLDAFAAAQRAAGRPAQAVGLAPITDTGMAARSGAAATAGRGTAGALTVRAALRALQAARGVDAAHLVVADLRPGPATVAPTAGQPAPGRPEVDELSRLLRRLLAEPLHRPSEEIADDVSFLTLGLDSLAAVDLVKRLEDELGRQLPVTLFFEYTTVAALAGHLAESGAAPTAPADGPTPPASPPAPVVAGPSRSAAPVPVADGEPFPLTAVQRAWYVNERLHPTVASYAFVRQTVTGPLDADLLGRALAGLAAHHPMLRVRFVPAASAGAPRQTILPPAAASGPAAISYEVLPLTGPLSELEERLCNTPVDLTRQPPLRAVLAREHPDRSHLLLVLHHAAGDGFSLNLLSEQLWADYTALARGRVPALPPASPGFGRYALDVAPPTDTDLTYWRETLDGPEWTLRLPYDGDPWGMPAPPYVTHLGELDDTLVARLRERAAEAGVSVFHLLLAGYVRCLARWSGQRRVPVSVARAGRDARLPGIERIVGPFADTLPLLVEVDPAEPAGQLADRLRESWTVAQRHGSVSSLDLARLLRPTGHGPRTASPAGFSFARFPVTADPDCPVTIAPTAAGSGSAATQLSLLWWESGATLQLSWNFPPRLFRRETVARLAAEHHQELVDLAAGPRQGHVDLRRPAADDGDVTGRIRAVCRRTPGAAALTDGDRTMTYRDLDQAADQVAELLATHGVRPGQPVGMLTAPGPESVIAVVGILRAGAAWVPLDAAHPPARLDGQLRRAGAGVVLHDDAGAATVARLAGPVRPVRLGADPPEVPAELPATGSAPDDTAYVIFTSGSTGQPKGVPITHRSMVNYLDWAIDTFGYRPGDRLAQTSSICFDASVRQILAPLLVGATVVTFPRSVLRDPQALLSRMERDRVTVWSSVPTLWERILRAAEERTVHDGVPPDLGALRWVHVGGEELSPVPVRRWFDLFGDGCRITNLYGPTEATINATWHLIDRRPDDAVRRLPIGRPIGGARVRVVDPDGHPCPPGVAGELYLGGVGIAPGYLGEPELTAAAFGQHGGEWYYRSGDLGRAAPDGTLEFLGRLDDQVKIHGYRLEPGEIEAVLRTHPEVAAAVVLHQAEPHPRLHAFVAPAPQSGPTVAQLREYLADRLPEQLVPARIHLLASLPLTPTGKVDRDRLRSHGGFAPAAGPERLPAPTGQTAVATGTSTGTGTGSGTEARLARIWGELLDLPTIGPDDDFFALGGDSILVLEVFARAQDQFPATPSPTVIYQHRTLRTLAAAIDAAVDATARTADTTVVSDPGEPYPVTATQRGFLLADAVAPGAGTAWLARLRLRGRLRREVLQRAVDLLVARHPMLRTVFPAGARPPLQQELPPSLRLPIGYQVLAGPDEVAAQVAEERQRRFEPWAWPLLRLRLLALAPDDHILLVHAHHLIGDGYSAALLGQELLAVYHRLVADLPGDLSPLRTHFREYVALLARRAAGPPEPSAHTWWVGRFDTPYRPPVLAARPDSSGTPAVNGTPMAGLPAVCGFTLDGAVVSGLRRLTADAATTLYAPVLTAYHRAVASLTGQDDLVVGLALTGRDHPLPDLHRIFGPCAAMLPLRLGGSAGFAEQLARVAAEVAAARRHDDPPSIAAAVPAGPGGTPAGAQFFFSFLDFAALGGPSPTAAGVPSSTAVGAGTDRLSLDWDEETELTPPPLGTDLFLTARPGPDGLRITLRGSPNTVTPAELGRLADRLRADLTAAAADSPPAGRQATVNEIVPAATAGPARRLRLAAAIVGYLPPPAQLAAIAGLPADRLPRAQVRDLLFPDGRPRLLEELTTPLGVSGFVCLPRFADELTAAGDALATETGEAVDLAASLGARCVSLAGMIPARTGYGVGVLRRTRSGVAVTTGHAATVVSVVRTVEAALAATGRSLAGRSLAVVGLGSIGFSSLRLLLSRAEHPPARLVLCDVPAAAPRLVEHVTRLRADGFAGDIEVCPSAPGIAPAGYSAEVIVAATSAATEPIEVDRLAPGTIVVDDSFPPALDTGRALARMRRDRDILVVGGGLLHVGQTRRDVPTELPPAPAAMSGAALGLPGTIASCRLESLLWTAAPDLPLVHGLVDDSTAAAYAQALTGAGITAAPLHLLHHLVEPDLPGILPATVT</sequence>
<dbReference type="InterPro" id="IPR045851">
    <property type="entry name" value="AMP-bd_C_sf"/>
</dbReference>
<dbReference type="PROSITE" id="PS50075">
    <property type="entry name" value="CARRIER"/>
    <property type="match status" value="3"/>
</dbReference>
<feature type="compositionally biased region" description="Low complexity" evidence="6">
    <location>
        <begin position="2952"/>
        <end position="2962"/>
    </location>
</feature>
<dbReference type="GO" id="GO:0006633">
    <property type="term" value="P:fatty acid biosynthetic process"/>
    <property type="evidence" value="ECO:0007669"/>
    <property type="project" value="InterPro"/>
</dbReference>
<dbReference type="PROSITE" id="PS00455">
    <property type="entry name" value="AMP_BINDING"/>
    <property type="match status" value="2"/>
</dbReference>
<dbReference type="SUPFAM" id="SSF52777">
    <property type="entry name" value="CoA-dependent acyltransferases"/>
    <property type="match status" value="4"/>
</dbReference>
<feature type="domain" description="Carrier" evidence="7">
    <location>
        <begin position="1883"/>
        <end position="1961"/>
    </location>
</feature>
<dbReference type="Pfam" id="PF00668">
    <property type="entry name" value="Condensation"/>
    <property type="match status" value="2"/>
</dbReference>
<proteinExistence type="inferred from homology"/>
<dbReference type="SMART" id="SM00823">
    <property type="entry name" value="PKS_PP"/>
    <property type="match status" value="3"/>
</dbReference>
<dbReference type="PROSITE" id="PS00012">
    <property type="entry name" value="PHOSPHOPANTETHEINE"/>
    <property type="match status" value="2"/>
</dbReference>
<dbReference type="InterPro" id="IPR001242">
    <property type="entry name" value="Condensation_dom"/>
</dbReference>
<dbReference type="InterPro" id="IPR032821">
    <property type="entry name" value="PKS_assoc"/>
</dbReference>
<feature type="domain" description="Carrier" evidence="7">
    <location>
        <begin position="2966"/>
        <end position="3041"/>
    </location>
</feature>
<dbReference type="SUPFAM" id="SSF56801">
    <property type="entry name" value="Acetyl-CoA synthetase-like"/>
    <property type="match status" value="2"/>
</dbReference>
<comment type="cofactor">
    <cofactor evidence="1">
        <name>pantetheine 4'-phosphate</name>
        <dbReference type="ChEBI" id="CHEBI:47942"/>
    </cofactor>
</comment>
<evidence type="ECO:0008006" key="11">
    <source>
        <dbReference type="Google" id="ProtNLM"/>
    </source>
</evidence>
<dbReference type="InterPro" id="IPR020806">
    <property type="entry name" value="PKS_PP-bd"/>
</dbReference>
<evidence type="ECO:0000256" key="3">
    <source>
        <dbReference type="ARBA" id="ARBA00022553"/>
    </source>
</evidence>
<dbReference type="Gene3D" id="3.30.559.30">
    <property type="entry name" value="Nonribosomal peptide synthetase, condensation domain"/>
    <property type="match status" value="2"/>
</dbReference>
<feature type="compositionally biased region" description="Low complexity" evidence="6">
    <location>
        <begin position="1981"/>
        <end position="1990"/>
    </location>
</feature>
<dbReference type="Gene3D" id="3.40.47.10">
    <property type="match status" value="1"/>
</dbReference>
<feature type="region of interest" description="Disordered" evidence="6">
    <location>
        <begin position="1618"/>
        <end position="1645"/>
    </location>
</feature>
<dbReference type="Proteomes" id="UP000248924">
    <property type="component" value="Unassembled WGS sequence"/>
</dbReference>
<feature type="domain" description="Carrier" evidence="7">
    <location>
        <begin position="584"/>
        <end position="661"/>
    </location>
</feature>
<feature type="region of interest" description="Disordered" evidence="6">
    <location>
        <begin position="1961"/>
        <end position="1990"/>
    </location>
</feature>
<feature type="region of interest" description="Disordered" evidence="6">
    <location>
        <begin position="2936"/>
        <end position="2970"/>
    </location>
</feature>
<evidence type="ECO:0000313" key="10">
    <source>
        <dbReference type="Proteomes" id="UP000248924"/>
    </source>
</evidence>
<evidence type="ECO:0000256" key="5">
    <source>
        <dbReference type="ARBA" id="ARBA00029443"/>
    </source>
</evidence>
<evidence type="ECO:0000256" key="2">
    <source>
        <dbReference type="ARBA" id="ARBA00022450"/>
    </source>
</evidence>
<dbReference type="InterPro" id="IPR036291">
    <property type="entry name" value="NAD(P)-bd_dom_sf"/>
</dbReference>
<dbReference type="Pfam" id="PF00109">
    <property type="entry name" value="ketoacyl-synt"/>
    <property type="match status" value="1"/>
</dbReference>
<evidence type="ECO:0000313" key="9">
    <source>
        <dbReference type="EMBL" id="PZG20296.1"/>
    </source>
</evidence>
<dbReference type="Gene3D" id="3.30.300.30">
    <property type="match status" value="2"/>
</dbReference>
<dbReference type="Pfam" id="PF02801">
    <property type="entry name" value="Ketoacyl-synt_C"/>
    <property type="match status" value="1"/>
</dbReference>
<protein>
    <recommendedName>
        <fullName evidence="11">Non-ribosomal peptide synthetase</fullName>
    </recommendedName>
</protein>
<dbReference type="InterPro" id="IPR014043">
    <property type="entry name" value="Acyl_transferase_dom"/>
</dbReference>
<dbReference type="CDD" id="cd05930">
    <property type="entry name" value="A_NRPS"/>
    <property type="match status" value="1"/>
</dbReference>
<dbReference type="PANTHER" id="PTHR45527:SF1">
    <property type="entry name" value="FATTY ACID SYNTHASE"/>
    <property type="match status" value="1"/>
</dbReference>
<dbReference type="SMART" id="SM01294">
    <property type="entry name" value="PKS_PP_betabranch"/>
    <property type="match status" value="1"/>
</dbReference>
<dbReference type="InterPro" id="IPR000873">
    <property type="entry name" value="AMP-dep_synth/lig_dom"/>
</dbReference>
<evidence type="ECO:0000259" key="7">
    <source>
        <dbReference type="PROSITE" id="PS50075"/>
    </source>
</evidence>
<dbReference type="SMART" id="SM00827">
    <property type="entry name" value="PKS_AT"/>
    <property type="match status" value="1"/>
</dbReference>
<name>A0A2W2E7L2_9ACTN</name>
<keyword evidence="10" id="KW-1185">Reference proteome</keyword>
<dbReference type="InterPro" id="IPR025110">
    <property type="entry name" value="AMP-bd_C"/>
</dbReference>
<keyword evidence="2" id="KW-0596">Phosphopantetheine</keyword>
<dbReference type="Pfam" id="PF08659">
    <property type="entry name" value="KR"/>
    <property type="match status" value="1"/>
</dbReference>
<evidence type="ECO:0000259" key="8">
    <source>
        <dbReference type="PROSITE" id="PS52004"/>
    </source>
</evidence>
<dbReference type="InterPro" id="IPR016039">
    <property type="entry name" value="Thiolase-like"/>
</dbReference>
<dbReference type="InterPro" id="IPR001227">
    <property type="entry name" value="Ac_transferase_dom_sf"/>
</dbReference>
<dbReference type="Gene3D" id="3.40.50.12780">
    <property type="entry name" value="N-terminal domain of ligase-like"/>
    <property type="match status" value="2"/>
</dbReference>
<dbReference type="SUPFAM" id="SSF52151">
    <property type="entry name" value="FabD/lysophospholipase-like"/>
    <property type="match status" value="1"/>
</dbReference>
<dbReference type="Pfam" id="PF16197">
    <property type="entry name" value="KAsynt_C_assoc"/>
    <property type="match status" value="1"/>
</dbReference>
<feature type="compositionally biased region" description="Pro residues" evidence="6">
    <location>
        <begin position="1970"/>
        <end position="1980"/>
    </location>
</feature>
<dbReference type="Gene3D" id="3.40.50.720">
    <property type="entry name" value="NAD(P)-binding Rossmann-like Domain"/>
    <property type="match status" value="1"/>
</dbReference>
<dbReference type="Gene3D" id="3.30.70.3290">
    <property type="match status" value="1"/>
</dbReference>
<dbReference type="InterPro" id="IPR057326">
    <property type="entry name" value="KR_dom"/>
</dbReference>
<dbReference type="InterPro" id="IPR010071">
    <property type="entry name" value="AA_adenyl_dom"/>
</dbReference>
<dbReference type="Gene3D" id="3.40.366.10">
    <property type="entry name" value="Malonyl-Coenzyme A Acyl Carrier Protein, domain 2"/>
    <property type="match status" value="2"/>
</dbReference>
<dbReference type="GO" id="GO:0043041">
    <property type="term" value="P:amino acid activation for nonribosomal peptide biosynthetic process"/>
    <property type="evidence" value="ECO:0007669"/>
    <property type="project" value="TreeGrafter"/>
</dbReference>
<keyword evidence="4" id="KW-0808">Transferase</keyword>
<dbReference type="PANTHER" id="PTHR45527">
    <property type="entry name" value="NONRIBOSOMAL PEPTIDE SYNTHETASE"/>
    <property type="match status" value="1"/>
</dbReference>
<feature type="domain" description="Ketosynthase family 3 (KS3)" evidence="8">
    <location>
        <begin position="678"/>
        <end position="1089"/>
    </location>
</feature>
<gene>
    <name evidence="9" type="ORF">C1I95_09955</name>
</gene>
<comment type="similarity">
    <text evidence="5">In the C-terminal section; belongs to the NRP synthetase family.</text>
</comment>
<dbReference type="SUPFAM" id="SSF47336">
    <property type="entry name" value="ACP-like"/>
    <property type="match status" value="3"/>
</dbReference>
<evidence type="ECO:0000256" key="1">
    <source>
        <dbReference type="ARBA" id="ARBA00001957"/>
    </source>
</evidence>
<dbReference type="InterPro" id="IPR018201">
    <property type="entry name" value="Ketoacyl_synth_AS"/>
</dbReference>
<dbReference type="Gene3D" id="3.30.559.10">
    <property type="entry name" value="Chloramphenicol acetyltransferase-like domain"/>
    <property type="match status" value="2"/>
</dbReference>
<dbReference type="InterPro" id="IPR006162">
    <property type="entry name" value="Ppantetheine_attach_site"/>
</dbReference>
<accession>A0A2W2E7L2</accession>
<dbReference type="PROSITE" id="PS52004">
    <property type="entry name" value="KS3_2"/>
    <property type="match status" value="1"/>
</dbReference>
<dbReference type="InterPro" id="IPR036736">
    <property type="entry name" value="ACP-like_sf"/>
</dbReference>
<reference evidence="9 10" key="1">
    <citation type="submission" date="2018-01" db="EMBL/GenBank/DDBJ databases">
        <title>Draft genome sequence of Jishengella sp. NA12.</title>
        <authorList>
            <person name="Sahin N."/>
            <person name="Ay H."/>
            <person name="Saygin H."/>
        </authorList>
    </citation>
    <scope>NUCLEOTIDE SEQUENCE [LARGE SCALE GENOMIC DNA]</scope>
    <source>
        <strain evidence="9 10">NA12</strain>
    </source>
</reference>
<keyword evidence="3" id="KW-0597">Phosphoprotein</keyword>
<dbReference type="GO" id="GO:0004315">
    <property type="term" value="F:3-oxoacyl-[acyl-carrier-protein] synthase activity"/>
    <property type="evidence" value="ECO:0007669"/>
    <property type="project" value="InterPro"/>
</dbReference>
<evidence type="ECO:0000256" key="4">
    <source>
        <dbReference type="ARBA" id="ARBA00022679"/>
    </source>
</evidence>
<dbReference type="SUPFAM" id="SSF51735">
    <property type="entry name" value="NAD(P)-binding Rossmann-fold domains"/>
    <property type="match status" value="3"/>
</dbReference>
<dbReference type="EMBL" id="POTY01000044">
    <property type="protein sequence ID" value="PZG20296.1"/>
    <property type="molecule type" value="Genomic_DNA"/>
</dbReference>
<dbReference type="InterPro" id="IPR014030">
    <property type="entry name" value="Ketoacyl_synth_N"/>
</dbReference>
<dbReference type="OrthoDB" id="5478077at2"/>
<dbReference type="InterPro" id="IPR014031">
    <property type="entry name" value="Ketoacyl_synth_C"/>
</dbReference>
<dbReference type="InterPro" id="IPR020841">
    <property type="entry name" value="PKS_Beta-ketoAc_synthase_dom"/>
</dbReference>
<dbReference type="Pfam" id="PF13193">
    <property type="entry name" value="AMP-binding_C"/>
    <property type="match status" value="1"/>
</dbReference>
<dbReference type="InterPro" id="IPR013968">
    <property type="entry name" value="PKS_KR"/>
</dbReference>
<dbReference type="SMART" id="SM00822">
    <property type="entry name" value="PKS_KR"/>
    <property type="match status" value="1"/>
</dbReference>
<organism evidence="9 10">
    <name type="scientific">Micromonospora craterilacus</name>
    <dbReference type="NCBI Taxonomy" id="1655439"/>
    <lineage>
        <taxon>Bacteria</taxon>
        <taxon>Bacillati</taxon>
        <taxon>Actinomycetota</taxon>
        <taxon>Actinomycetes</taxon>
        <taxon>Micromonosporales</taxon>
        <taxon>Micromonosporaceae</taxon>
        <taxon>Micromonospora</taxon>
    </lineage>
</organism>